<protein>
    <submittedName>
        <fullName evidence="2">Uncharacterized protein</fullName>
    </submittedName>
</protein>
<dbReference type="Proteomes" id="UP000286576">
    <property type="component" value="Unassembled WGS sequence"/>
</dbReference>
<dbReference type="OrthoDB" id="7450715at2"/>
<keyword evidence="1" id="KW-1133">Transmembrane helix</keyword>
<feature type="transmembrane region" description="Helical" evidence="1">
    <location>
        <begin position="55"/>
        <end position="75"/>
    </location>
</feature>
<sequence>MNKALEQAHKAREGSAQKLDWRRKISDHVAFGLLIYTGLHIFFTMTQLKSTSGSLLPYFALVVLVAAIIPACRWFEMRWDSLSDAEAADPALAPAFRREVVLLWLAAIGLPLVLTFGFKAVASLF</sequence>
<name>A0A418NTG8_9SPHN</name>
<feature type="transmembrane region" description="Helical" evidence="1">
    <location>
        <begin position="101"/>
        <end position="122"/>
    </location>
</feature>
<dbReference type="RefSeq" id="WP_119586750.1">
    <property type="nucleotide sequence ID" value="NZ_CAWODQ010000022.1"/>
</dbReference>
<keyword evidence="1" id="KW-0812">Transmembrane</keyword>
<evidence type="ECO:0000256" key="1">
    <source>
        <dbReference type="SAM" id="Phobius"/>
    </source>
</evidence>
<feature type="transmembrane region" description="Helical" evidence="1">
    <location>
        <begin position="25"/>
        <end position="43"/>
    </location>
</feature>
<reference evidence="2 3" key="1">
    <citation type="submission" date="2018-08" db="EMBL/GenBank/DDBJ databases">
        <title>Erythrobacter zhengii sp.nov., a bacterium isolated from deep-sea sediment.</title>
        <authorList>
            <person name="Fang C."/>
            <person name="Wu Y.-H."/>
            <person name="Sun C."/>
            <person name="Wang H."/>
            <person name="Cheng H."/>
            <person name="Meng F.-X."/>
            <person name="Wang C.-S."/>
            <person name="Xu X.-W."/>
        </authorList>
    </citation>
    <scope>NUCLEOTIDE SEQUENCE [LARGE SCALE GENOMIC DNA]</scope>
    <source>
        <strain evidence="2 3">V18</strain>
    </source>
</reference>
<dbReference type="AlphaFoldDB" id="A0A418NTG8"/>
<evidence type="ECO:0000313" key="2">
    <source>
        <dbReference type="EMBL" id="RIV86935.1"/>
    </source>
</evidence>
<organism evidence="2 3">
    <name type="scientific">Aurantiacibacter zhengii</name>
    <dbReference type="NCBI Taxonomy" id="2307003"/>
    <lineage>
        <taxon>Bacteria</taxon>
        <taxon>Pseudomonadati</taxon>
        <taxon>Pseudomonadota</taxon>
        <taxon>Alphaproteobacteria</taxon>
        <taxon>Sphingomonadales</taxon>
        <taxon>Erythrobacteraceae</taxon>
        <taxon>Aurantiacibacter</taxon>
    </lineage>
</organism>
<evidence type="ECO:0000313" key="3">
    <source>
        <dbReference type="Proteomes" id="UP000286576"/>
    </source>
</evidence>
<keyword evidence="3" id="KW-1185">Reference proteome</keyword>
<comment type="caution">
    <text evidence="2">The sequence shown here is derived from an EMBL/GenBank/DDBJ whole genome shotgun (WGS) entry which is preliminary data.</text>
</comment>
<gene>
    <name evidence="2" type="ORF">D2V07_08620</name>
</gene>
<proteinExistence type="predicted"/>
<keyword evidence="1" id="KW-0472">Membrane</keyword>
<dbReference type="EMBL" id="QXFL01000003">
    <property type="protein sequence ID" value="RIV86935.1"/>
    <property type="molecule type" value="Genomic_DNA"/>
</dbReference>
<accession>A0A418NTG8</accession>